<feature type="signal peptide" evidence="5">
    <location>
        <begin position="1"/>
        <end position="16"/>
    </location>
</feature>
<accession>A0A336MB24</accession>
<evidence type="ECO:0000313" key="6">
    <source>
        <dbReference type="EMBL" id="SSX27446.1"/>
    </source>
</evidence>
<dbReference type="CDD" id="cd23992">
    <property type="entry name" value="PBP_GOBP"/>
    <property type="match status" value="1"/>
</dbReference>
<dbReference type="AlphaFoldDB" id="A0A336MB24"/>
<dbReference type="Pfam" id="PF01395">
    <property type="entry name" value="PBP_GOBP"/>
    <property type="match status" value="1"/>
</dbReference>
<evidence type="ECO:0000256" key="2">
    <source>
        <dbReference type="ARBA" id="ARBA00008098"/>
    </source>
</evidence>
<feature type="chain" id="PRO_5016268198" evidence="5">
    <location>
        <begin position="17"/>
        <end position="140"/>
    </location>
</feature>
<name>A0A336MB24_CULSO</name>
<dbReference type="InterPro" id="IPR006170">
    <property type="entry name" value="PBP/GOBP"/>
</dbReference>
<dbReference type="VEuPathDB" id="VectorBase:CSON014539"/>
<evidence type="ECO:0000256" key="1">
    <source>
        <dbReference type="ARBA" id="ARBA00004613"/>
    </source>
</evidence>
<protein>
    <submittedName>
        <fullName evidence="6">CSON014539 protein</fullName>
    </submittedName>
</protein>
<comment type="subcellular location">
    <subcellularLocation>
        <location evidence="1">Secreted</location>
    </subcellularLocation>
</comment>
<evidence type="ECO:0000256" key="5">
    <source>
        <dbReference type="SAM" id="SignalP"/>
    </source>
</evidence>
<reference evidence="6" key="1">
    <citation type="submission" date="2018-07" db="EMBL/GenBank/DDBJ databases">
        <authorList>
            <person name="Quirk P.G."/>
            <person name="Krulwich T.A."/>
        </authorList>
    </citation>
    <scope>NUCLEOTIDE SEQUENCE</scope>
</reference>
<dbReference type="PANTHER" id="PTHR11857">
    <property type="entry name" value="ODORANT BINDING PROTEIN-RELATED"/>
    <property type="match status" value="1"/>
</dbReference>
<dbReference type="InterPro" id="IPR036728">
    <property type="entry name" value="PBP_GOBP_sf"/>
</dbReference>
<comment type="similarity">
    <text evidence="2">Belongs to the PBP/GOBP family.</text>
</comment>
<gene>
    <name evidence="6" type="primary">CSON014539</name>
</gene>
<dbReference type="GO" id="GO:0005549">
    <property type="term" value="F:odorant binding"/>
    <property type="evidence" value="ECO:0007669"/>
    <property type="project" value="InterPro"/>
</dbReference>
<keyword evidence="3" id="KW-0964">Secreted</keyword>
<dbReference type="EMBL" id="UFQT01000829">
    <property type="protein sequence ID" value="SSX27446.1"/>
    <property type="molecule type" value="Genomic_DNA"/>
</dbReference>
<dbReference type="SMART" id="SM00708">
    <property type="entry name" value="PhBP"/>
    <property type="match status" value="1"/>
</dbReference>
<keyword evidence="4 5" id="KW-0732">Signal</keyword>
<dbReference type="PANTHER" id="PTHR11857:SF43">
    <property type="entry name" value="GEO07291P1-RELATED"/>
    <property type="match status" value="1"/>
</dbReference>
<evidence type="ECO:0000256" key="3">
    <source>
        <dbReference type="ARBA" id="ARBA00022525"/>
    </source>
</evidence>
<dbReference type="SUPFAM" id="SSF47565">
    <property type="entry name" value="Insect pheromone/odorant-binding proteins"/>
    <property type="match status" value="1"/>
</dbReference>
<dbReference type="Gene3D" id="1.10.238.20">
    <property type="entry name" value="Pheromone/general odorant binding protein domain"/>
    <property type="match status" value="1"/>
</dbReference>
<sequence>MKSFIVALTLVLAVTASPSSPPKVEFAQVIGNCAETTGVSPEIIAKVKGHDLSFDDPKGKCFEKCMCSNLGLCDSEFKLNREKFSRHPDLAEKVAEFLPQCNELKSENDCETVHMRFKCIFEKVPEIVELKALGPPQTAD</sequence>
<evidence type="ECO:0000256" key="4">
    <source>
        <dbReference type="ARBA" id="ARBA00022729"/>
    </source>
</evidence>
<dbReference type="GO" id="GO:0005615">
    <property type="term" value="C:extracellular space"/>
    <property type="evidence" value="ECO:0007669"/>
    <property type="project" value="TreeGrafter"/>
</dbReference>
<dbReference type="GO" id="GO:0007608">
    <property type="term" value="P:sensory perception of smell"/>
    <property type="evidence" value="ECO:0007669"/>
    <property type="project" value="TreeGrafter"/>
</dbReference>
<proteinExistence type="inferred from homology"/>
<organism evidence="6">
    <name type="scientific">Culicoides sonorensis</name>
    <name type="common">Biting midge</name>
    <dbReference type="NCBI Taxonomy" id="179676"/>
    <lineage>
        <taxon>Eukaryota</taxon>
        <taxon>Metazoa</taxon>
        <taxon>Ecdysozoa</taxon>
        <taxon>Arthropoda</taxon>
        <taxon>Hexapoda</taxon>
        <taxon>Insecta</taxon>
        <taxon>Pterygota</taxon>
        <taxon>Neoptera</taxon>
        <taxon>Endopterygota</taxon>
        <taxon>Diptera</taxon>
        <taxon>Nematocera</taxon>
        <taxon>Chironomoidea</taxon>
        <taxon>Ceratopogonidae</taxon>
        <taxon>Ceratopogoninae</taxon>
        <taxon>Culicoides</taxon>
        <taxon>Monoculicoides</taxon>
    </lineage>
</organism>